<feature type="compositionally biased region" description="Pro residues" evidence="1">
    <location>
        <begin position="336"/>
        <end position="345"/>
    </location>
</feature>
<proteinExistence type="predicted"/>
<feature type="compositionally biased region" description="Basic residues" evidence="1">
    <location>
        <begin position="94"/>
        <end position="105"/>
    </location>
</feature>
<organism evidence="2 3">
    <name type="scientific">Neurospora tetraspora</name>
    <dbReference type="NCBI Taxonomy" id="94610"/>
    <lineage>
        <taxon>Eukaryota</taxon>
        <taxon>Fungi</taxon>
        <taxon>Dikarya</taxon>
        <taxon>Ascomycota</taxon>
        <taxon>Pezizomycotina</taxon>
        <taxon>Sordariomycetes</taxon>
        <taxon>Sordariomycetidae</taxon>
        <taxon>Sordariales</taxon>
        <taxon>Sordariaceae</taxon>
        <taxon>Neurospora</taxon>
    </lineage>
</organism>
<dbReference type="AlphaFoldDB" id="A0AAE0JCU1"/>
<feature type="region of interest" description="Disordered" evidence="1">
    <location>
        <begin position="61"/>
        <end position="124"/>
    </location>
</feature>
<feature type="region of interest" description="Disordered" evidence="1">
    <location>
        <begin position="457"/>
        <end position="509"/>
    </location>
</feature>
<dbReference type="Proteomes" id="UP001278500">
    <property type="component" value="Unassembled WGS sequence"/>
</dbReference>
<feature type="compositionally biased region" description="Basic and acidic residues" evidence="1">
    <location>
        <begin position="359"/>
        <end position="377"/>
    </location>
</feature>
<feature type="region of interest" description="Disordered" evidence="1">
    <location>
        <begin position="219"/>
        <end position="396"/>
    </location>
</feature>
<feature type="compositionally biased region" description="Low complexity" evidence="1">
    <location>
        <begin position="106"/>
        <end position="124"/>
    </location>
</feature>
<comment type="caution">
    <text evidence="2">The sequence shown here is derived from an EMBL/GenBank/DDBJ whole genome shotgun (WGS) entry which is preliminary data.</text>
</comment>
<feature type="compositionally biased region" description="Polar residues" evidence="1">
    <location>
        <begin position="64"/>
        <end position="88"/>
    </location>
</feature>
<evidence type="ECO:0000313" key="2">
    <source>
        <dbReference type="EMBL" id="KAK3342660.1"/>
    </source>
</evidence>
<dbReference type="EMBL" id="JAUEPP010000005">
    <property type="protein sequence ID" value="KAK3342660.1"/>
    <property type="molecule type" value="Genomic_DNA"/>
</dbReference>
<feature type="region of interest" description="Disordered" evidence="1">
    <location>
        <begin position="523"/>
        <end position="564"/>
    </location>
</feature>
<dbReference type="RefSeq" id="XP_062680453.1">
    <property type="nucleotide sequence ID" value="XM_062829149.1"/>
</dbReference>
<reference evidence="2" key="2">
    <citation type="submission" date="2023-06" db="EMBL/GenBank/DDBJ databases">
        <authorList>
            <consortium name="Lawrence Berkeley National Laboratory"/>
            <person name="Haridas S."/>
            <person name="Hensen N."/>
            <person name="Bonometti L."/>
            <person name="Westerberg I."/>
            <person name="Brannstrom I.O."/>
            <person name="Guillou S."/>
            <person name="Cros-Aarteil S."/>
            <person name="Calhoun S."/>
            <person name="Kuo A."/>
            <person name="Mondo S."/>
            <person name="Pangilinan J."/>
            <person name="Riley R."/>
            <person name="Labutti K."/>
            <person name="Andreopoulos B."/>
            <person name="Lipzen A."/>
            <person name="Chen C."/>
            <person name="Yanf M."/>
            <person name="Daum C."/>
            <person name="Ng V."/>
            <person name="Clum A."/>
            <person name="Steindorff A."/>
            <person name="Ohm R."/>
            <person name="Martin F."/>
            <person name="Silar P."/>
            <person name="Natvig D."/>
            <person name="Lalanne C."/>
            <person name="Gautier V."/>
            <person name="Ament-Velasquez S.L."/>
            <person name="Kruys A."/>
            <person name="Hutchinson M.I."/>
            <person name="Powell A.J."/>
            <person name="Barry K."/>
            <person name="Miller A.N."/>
            <person name="Grigoriev I.V."/>
            <person name="Debuchy R."/>
            <person name="Gladieux P."/>
            <person name="Thoren M.H."/>
            <person name="Johannesson H."/>
        </authorList>
    </citation>
    <scope>NUCLEOTIDE SEQUENCE</scope>
    <source>
        <strain evidence="2">CBS 560.94</strain>
    </source>
</reference>
<feature type="compositionally biased region" description="Basic and acidic residues" evidence="1">
    <location>
        <begin position="219"/>
        <end position="235"/>
    </location>
</feature>
<accession>A0AAE0JCU1</accession>
<feature type="compositionally biased region" description="Low complexity" evidence="1">
    <location>
        <begin position="269"/>
        <end position="282"/>
    </location>
</feature>
<feature type="region of interest" description="Disordered" evidence="1">
    <location>
        <begin position="1"/>
        <end position="26"/>
    </location>
</feature>
<protein>
    <submittedName>
        <fullName evidence="2">Uncharacterized protein</fullName>
    </submittedName>
</protein>
<sequence length="638" mass="69867">MARADGLTPPGYDTSTEHTLPGRDSITTTRQFVLTTPQVTSPSDITVSQDTCAVHTCPVENHHQPSQTIHPPPVLTTSQVTSHSDPTSPNMPPKPKRSSTPKTKIKINTPRTSPTPRTTNKTTTTFPKTITMKKAPTPKRKAIRHHACRLIPSCKQGHGGPAKIILPIGKYFVSEEALEHDLGALKRGAIYPNESEFYKRVKAWYKAEVDRLLHRQRVESEEKKEKEEKELDKIMIRPTAMTKPGATKRKLAATSDSNDMELSDDRSTSDSADSPSDSEYSDFQNKPPRKPRASRANTPIRKNPEMLQTPSPSPDKPTPTRVQPTRAAKRKAETPSLPPTPPKTPSPKRRKVTLIIKRPNQEPKAEQPENNPEETKGDYSLSKLDFKESQPSYADRGEMADGLDVAYFMMSVEKAVEGAINELVAARLGNGVLSLSSPRESNKGIRARWRRFGSISHAGGQGRIAQESKNEEDEVFEPAGDAVPGEDWRPPQPPRSAPATLELGKGGKKGVKMQKGLELRISSKEGTPAPEAVMEPSPTLGRWQLADRRASGSSGSGGYERSKAGDVAKLKVEVDSEAVAAEKESAPGSGGGVMVESPVEESNKRSVQVSGLKFDVELRTLEVGQDGEGRKDIWFHLL</sequence>
<evidence type="ECO:0000313" key="3">
    <source>
        <dbReference type="Proteomes" id="UP001278500"/>
    </source>
</evidence>
<reference evidence="2" key="1">
    <citation type="journal article" date="2023" name="Mol. Phylogenet. Evol.">
        <title>Genome-scale phylogeny and comparative genomics of the fungal order Sordariales.</title>
        <authorList>
            <person name="Hensen N."/>
            <person name="Bonometti L."/>
            <person name="Westerberg I."/>
            <person name="Brannstrom I.O."/>
            <person name="Guillou S."/>
            <person name="Cros-Aarteil S."/>
            <person name="Calhoun S."/>
            <person name="Haridas S."/>
            <person name="Kuo A."/>
            <person name="Mondo S."/>
            <person name="Pangilinan J."/>
            <person name="Riley R."/>
            <person name="LaButti K."/>
            <person name="Andreopoulos B."/>
            <person name="Lipzen A."/>
            <person name="Chen C."/>
            <person name="Yan M."/>
            <person name="Daum C."/>
            <person name="Ng V."/>
            <person name="Clum A."/>
            <person name="Steindorff A."/>
            <person name="Ohm R.A."/>
            <person name="Martin F."/>
            <person name="Silar P."/>
            <person name="Natvig D.O."/>
            <person name="Lalanne C."/>
            <person name="Gautier V."/>
            <person name="Ament-Velasquez S.L."/>
            <person name="Kruys A."/>
            <person name="Hutchinson M.I."/>
            <person name="Powell A.J."/>
            <person name="Barry K."/>
            <person name="Miller A.N."/>
            <person name="Grigoriev I.V."/>
            <person name="Debuchy R."/>
            <person name="Gladieux P."/>
            <person name="Hiltunen Thoren M."/>
            <person name="Johannesson H."/>
        </authorList>
    </citation>
    <scope>NUCLEOTIDE SEQUENCE</scope>
    <source>
        <strain evidence="2">CBS 560.94</strain>
    </source>
</reference>
<keyword evidence="3" id="KW-1185">Reference proteome</keyword>
<gene>
    <name evidence="2" type="ORF">B0H65DRAFT_540276</name>
</gene>
<evidence type="ECO:0000256" key="1">
    <source>
        <dbReference type="SAM" id="MobiDB-lite"/>
    </source>
</evidence>
<dbReference type="GeneID" id="87866303"/>
<feature type="region of interest" description="Disordered" evidence="1">
    <location>
        <begin position="579"/>
        <end position="607"/>
    </location>
</feature>
<name>A0AAE0JCU1_9PEZI</name>